<name>A0ABS3UT62_9ACTN</name>
<evidence type="ECO:0000313" key="2">
    <source>
        <dbReference type="Proteomes" id="UP000679690"/>
    </source>
</evidence>
<accession>A0ABS3UT62</accession>
<reference evidence="1 2" key="1">
    <citation type="submission" date="2021-03" db="EMBL/GenBank/DDBJ databases">
        <title>Actinoplanes flavus sp. nov., a novel actinomycete isolated from Coconut Palm rhizosphere soil.</title>
        <authorList>
            <person name="Luo X."/>
        </authorList>
    </citation>
    <scope>NUCLEOTIDE SEQUENCE [LARGE SCALE GENOMIC DNA]</scope>
    <source>
        <strain evidence="1 2">NEAU-H7</strain>
    </source>
</reference>
<dbReference type="RefSeq" id="WP_208470909.1">
    <property type="nucleotide sequence ID" value="NZ_JAGFNS010000023.1"/>
</dbReference>
<organism evidence="1 2">
    <name type="scientific">Actinoplanes flavus</name>
    <dbReference type="NCBI Taxonomy" id="2820290"/>
    <lineage>
        <taxon>Bacteria</taxon>
        <taxon>Bacillati</taxon>
        <taxon>Actinomycetota</taxon>
        <taxon>Actinomycetes</taxon>
        <taxon>Micromonosporales</taxon>
        <taxon>Micromonosporaceae</taxon>
        <taxon>Actinoplanes</taxon>
    </lineage>
</organism>
<keyword evidence="2" id="KW-1185">Reference proteome</keyword>
<proteinExistence type="predicted"/>
<evidence type="ECO:0000313" key="1">
    <source>
        <dbReference type="EMBL" id="MBO3741765.1"/>
    </source>
</evidence>
<gene>
    <name evidence="1" type="ORF">J5X75_30075</name>
</gene>
<dbReference type="Proteomes" id="UP000679690">
    <property type="component" value="Unassembled WGS sequence"/>
</dbReference>
<dbReference type="EMBL" id="JAGFNS010000023">
    <property type="protein sequence ID" value="MBO3741765.1"/>
    <property type="molecule type" value="Genomic_DNA"/>
</dbReference>
<comment type="caution">
    <text evidence="1">The sequence shown here is derived from an EMBL/GenBank/DDBJ whole genome shotgun (WGS) entry which is preliminary data.</text>
</comment>
<protein>
    <submittedName>
        <fullName evidence="1">Uncharacterized protein</fullName>
    </submittedName>
</protein>
<sequence length="212" mass="22726">MTRAESYLLAGYVAGFPWAPPPGPYGIAALPPTVATVSECLTDFLPSGQDLEPWQQQLFEPWHRSLRQAADAARRAPAGQPTVHVLSVSLTAATATRLTAMVQDWIGDPPRPILVNLAQPTAAAPGTIQGFEVLGFEAGKFHSWLCYRLDTPALRELGIRPGNAGLLATADEAQRIADMANNDGGTPEEITWFPVRITEHDIHSAGTVVPGQ</sequence>